<reference evidence="1 2" key="1">
    <citation type="submission" date="2017-02" db="EMBL/GenBank/DDBJ databases">
        <authorList>
            <person name="Peterson S.W."/>
        </authorList>
    </citation>
    <scope>NUCLEOTIDE SEQUENCE [LARGE SCALE GENOMIC DNA]</scope>
    <source>
        <strain evidence="1 2">LSP_Lj1</strain>
    </source>
</reference>
<dbReference type="EMBL" id="FUKQ01000038">
    <property type="protein sequence ID" value="SJN37337.1"/>
    <property type="molecule type" value="Genomic_DNA"/>
</dbReference>
<sequence>MVRRRGDAACHGLSVELGQGLTRRQLRRVCPCAVRPRCAMFRELERNPLGGTSGGGDGSGGVLTSRTRVWVQVVRSNSSAYRCGPQFRRGPREGV</sequence>
<dbReference type="AlphaFoldDB" id="A0A1R4JZ47"/>
<proteinExistence type="predicted"/>
<evidence type="ECO:0000313" key="1">
    <source>
        <dbReference type="EMBL" id="SJN37337.1"/>
    </source>
</evidence>
<dbReference type="STRING" id="1255658.FM114_10440"/>
<organism evidence="1 2">
    <name type="scientific">Luteococcus japonicus LSP_Lj1</name>
    <dbReference type="NCBI Taxonomy" id="1255658"/>
    <lineage>
        <taxon>Bacteria</taxon>
        <taxon>Bacillati</taxon>
        <taxon>Actinomycetota</taxon>
        <taxon>Actinomycetes</taxon>
        <taxon>Propionibacteriales</taxon>
        <taxon>Propionibacteriaceae</taxon>
        <taxon>Luteococcus</taxon>
    </lineage>
</organism>
<name>A0A1R4JZ47_9ACTN</name>
<keyword evidence="2" id="KW-1185">Reference proteome</keyword>
<gene>
    <name evidence="1" type="ORF">FM114_10440</name>
</gene>
<protein>
    <submittedName>
        <fullName evidence="1">Uncharacterized protein</fullName>
    </submittedName>
</protein>
<accession>A0A1R4JZ47</accession>
<evidence type="ECO:0000313" key="2">
    <source>
        <dbReference type="Proteomes" id="UP000188342"/>
    </source>
</evidence>
<dbReference type="Proteomes" id="UP000188342">
    <property type="component" value="Unassembled WGS sequence"/>
</dbReference>